<feature type="domain" description="Solute-binding protein family 5" evidence="1">
    <location>
        <begin position="19"/>
        <end position="324"/>
    </location>
</feature>
<protein>
    <recommendedName>
        <fullName evidence="1">Solute-binding protein family 5 domain-containing protein</fullName>
    </recommendedName>
</protein>
<dbReference type="Gene3D" id="3.10.105.10">
    <property type="entry name" value="Dipeptide-binding Protein, Domain 3"/>
    <property type="match status" value="1"/>
</dbReference>
<gene>
    <name evidence="2" type="ORF">METZ01_LOCUS325543</name>
</gene>
<dbReference type="InterPro" id="IPR000914">
    <property type="entry name" value="SBP_5_dom"/>
</dbReference>
<sequence>MNPELTPTIPREYQRDGVPMEVEKVNDHVVKFRFVSPYGLFLKALASGRGYPMVEYPAHYLKKFHPDFIPKEQLMEMTEKESFDFWYQLFEDRASWQNTEVPRLWPWIIKVPPPAQLIVFERNPYYWKVDGDGNQLPYIDRMTFEIYDTEIINMKAMNGEIGMQGRHLQFDNFPRFKTNSKNRGYSVRLWISSGGGSSLSLNLNHKDPILRKIFADRRFRIALSYAMDRQQLNEIAFFGIGQPCQISPPAISPFYSEAYEKAYIEYHPEEANRLLDEMGLKTRNKAGIRLRPDGKPLHIRIEIASVFLSTPMFELIAKQWTDVG</sequence>
<proteinExistence type="predicted"/>
<evidence type="ECO:0000259" key="1">
    <source>
        <dbReference type="Pfam" id="PF00496"/>
    </source>
</evidence>
<dbReference type="PANTHER" id="PTHR30290:SF62">
    <property type="entry name" value="OLIGOPEPTIDE ABC TRANSPORTER, PERIPLASMIC OLIGOPEPTIDE-BINDING PROTEIN"/>
    <property type="match status" value="1"/>
</dbReference>
<dbReference type="EMBL" id="UINC01107367">
    <property type="protein sequence ID" value="SVC72689.1"/>
    <property type="molecule type" value="Genomic_DNA"/>
</dbReference>
<accession>A0A382PH09</accession>
<feature type="non-terminal residue" evidence="2">
    <location>
        <position position="324"/>
    </location>
</feature>
<dbReference type="PANTHER" id="PTHR30290">
    <property type="entry name" value="PERIPLASMIC BINDING COMPONENT OF ABC TRANSPORTER"/>
    <property type="match status" value="1"/>
</dbReference>
<name>A0A382PH09_9ZZZZ</name>
<organism evidence="2">
    <name type="scientific">marine metagenome</name>
    <dbReference type="NCBI Taxonomy" id="408172"/>
    <lineage>
        <taxon>unclassified sequences</taxon>
        <taxon>metagenomes</taxon>
        <taxon>ecological metagenomes</taxon>
    </lineage>
</organism>
<dbReference type="GO" id="GO:1904680">
    <property type="term" value="F:peptide transmembrane transporter activity"/>
    <property type="evidence" value="ECO:0007669"/>
    <property type="project" value="TreeGrafter"/>
</dbReference>
<dbReference type="InterPro" id="IPR039424">
    <property type="entry name" value="SBP_5"/>
</dbReference>
<evidence type="ECO:0000313" key="2">
    <source>
        <dbReference type="EMBL" id="SVC72689.1"/>
    </source>
</evidence>
<dbReference type="Pfam" id="PF00496">
    <property type="entry name" value="SBP_bac_5"/>
    <property type="match status" value="1"/>
</dbReference>
<dbReference type="Gene3D" id="3.40.190.10">
    <property type="entry name" value="Periplasmic binding protein-like II"/>
    <property type="match status" value="1"/>
</dbReference>
<dbReference type="GO" id="GO:0015833">
    <property type="term" value="P:peptide transport"/>
    <property type="evidence" value="ECO:0007669"/>
    <property type="project" value="TreeGrafter"/>
</dbReference>
<reference evidence="2" key="1">
    <citation type="submission" date="2018-05" db="EMBL/GenBank/DDBJ databases">
        <authorList>
            <person name="Lanie J.A."/>
            <person name="Ng W.-L."/>
            <person name="Kazmierczak K.M."/>
            <person name="Andrzejewski T.M."/>
            <person name="Davidsen T.M."/>
            <person name="Wayne K.J."/>
            <person name="Tettelin H."/>
            <person name="Glass J.I."/>
            <person name="Rusch D."/>
            <person name="Podicherti R."/>
            <person name="Tsui H.-C.T."/>
            <person name="Winkler M.E."/>
        </authorList>
    </citation>
    <scope>NUCLEOTIDE SEQUENCE</scope>
</reference>
<dbReference type="SUPFAM" id="SSF53850">
    <property type="entry name" value="Periplasmic binding protein-like II"/>
    <property type="match status" value="1"/>
</dbReference>
<dbReference type="AlphaFoldDB" id="A0A382PH09"/>